<dbReference type="PANTHER" id="PTHR33202:SF2">
    <property type="entry name" value="FERRIC UPTAKE REGULATION PROTEIN"/>
    <property type="match status" value="1"/>
</dbReference>
<dbReference type="GO" id="GO:0008270">
    <property type="term" value="F:zinc ion binding"/>
    <property type="evidence" value="ECO:0007669"/>
    <property type="project" value="TreeGrafter"/>
</dbReference>
<keyword evidence="8" id="KW-0805">Transcription regulation</keyword>
<evidence type="ECO:0000256" key="2">
    <source>
        <dbReference type="ARBA" id="ARBA00007957"/>
    </source>
</evidence>
<dbReference type="InterPro" id="IPR036390">
    <property type="entry name" value="WH_DNA-bd_sf"/>
</dbReference>
<evidence type="ECO:0000256" key="1">
    <source>
        <dbReference type="ARBA" id="ARBA00004496"/>
    </source>
</evidence>
<dbReference type="InterPro" id="IPR043135">
    <property type="entry name" value="Fur_C"/>
</dbReference>
<proteinExistence type="inferred from homology"/>
<evidence type="ECO:0000256" key="4">
    <source>
        <dbReference type="ARBA" id="ARBA00022490"/>
    </source>
</evidence>
<dbReference type="Gene3D" id="1.10.10.10">
    <property type="entry name" value="Winged helix-like DNA-binding domain superfamily/Winged helix DNA-binding domain"/>
    <property type="match status" value="1"/>
</dbReference>
<dbReference type="GO" id="GO:0000976">
    <property type="term" value="F:transcription cis-regulatory region binding"/>
    <property type="evidence" value="ECO:0007669"/>
    <property type="project" value="TreeGrafter"/>
</dbReference>
<dbReference type="EMBL" id="CP031165">
    <property type="protein sequence ID" value="AXV08813.1"/>
    <property type="molecule type" value="Genomic_DNA"/>
</dbReference>
<dbReference type="Gene3D" id="3.30.1490.190">
    <property type="match status" value="1"/>
</dbReference>
<gene>
    <name evidence="13" type="ORF">DVS28_a4146</name>
</gene>
<keyword evidence="12" id="KW-0408">Iron</keyword>
<comment type="subcellular location">
    <subcellularLocation>
        <location evidence="1">Cytoplasm</location>
    </subcellularLocation>
</comment>
<feature type="binding site" evidence="11">
    <location>
        <position position="73"/>
    </location>
    <ligand>
        <name>Zn(2+)</name>
        <dbReference type="ChEBI" id="CHEBI:29105"/>
    </ligand>
</feature>
<evidence type="ECO:0000256" key="8">
    <source>
        <dbReference type="ARBA" id="ARBA00023015"/>
    </source>
</evidence>
<name>A0A346Y2W6_9ACTN</name>
<feature type="binding site" evidence="11">
    <location>
        <position position="113"/>
    </location>
    <ligand>
        <name>Zn(2+)</name>
        <dbReference type="ChEBI" id="CHEBI:29105"/>
    </ligand>
</feature>
<evidence type="ECO:0000256" key="3">
    <source>
        <dbReference type="ARBA" id="ARBA00011738"/>
    </source>
</evidence>
<comment type="similarity">
    <text evidence="2">Belongs to the Fur family.</text>
</comment>
<feature type="binding site" evidence="11">
    <location>
        <position position="70"/>
    </location>
    <ligand>
        <name>Zn(2+)</name>
        <dbReference type="ChEBI" id="CHEBI:29105"/>
    </ligand>
</feature>
<feature type="binding site" evidence="12">
    <location>
        <position position="85"/>
    </location>
    <ligand>
        <name>Fe cation</name>
        <dbReference type="ChEBI" id="CHEBI:24875"/>
    </ligand>
</feature>
<evidence type="ECO:0000256" key="11">
    <source>
        <dbReference type="PIRSR" id="PIRSR602481-1"/>
    </source>
</evidence>
<dbReference type="CDD" id="cd07153">
    <property type="entry name" value="Fur_like"/>
    <property type="match status" value="1"/>
</dbReference>
<evidence type="ECO:0000256" key="5">
    <source>
        <dbReference type="ARBA" id="ARBA00022491"/>
    </source>
</evidence>
<evidence type="ECO:0000313" key="13">
    <source>
        <dbReference type="EMBL" id="AXV08813.1"/>
    </source>
</evidence>
<evidence type="ECO:0000256" key="6">
    <source>
        <dbReference type="ARBA" id="ARBA00022723"/>
    </source>
</evidence>
<sequence>MLETLKDRTDALSAQDVWAEFRQRGETIGLSTVYRALESLQEAGLLDSFDRDGEQAYRFCSTSHHHHLVCLSCNEVEELQAEIVEEWVGRVSEAHDFQVTAHRADIYGRCANCKE</sequence>
<protein>
    <submittedName>
        <fullName evidence="13">Zinc uptake regulation protein ZUR</fullName>
    </submittedName>
</protein>
<dbReference type="InterPro" id="IPR002481">
    <property type="entry name" value="FUR"/>
</dbReference>
<dbReference type="GO" id="GO:0045892">
    <property type="term" value="P:negative regulation of DNA-templated transcription"/>
    <property type="evidence" value="ECO:0007669"/>
    <property type="project" value="TreeGrafter"/>
</dbReference>
<keyword evidence="9" id="KW-0238">DNA-binding</keyword>
<dbReference type="GO" id="GO:0003700">
    <property type="term" value="F:DNA-binding transcription factor activity"/>
    <property type="evidence" value="ECO:0007669"/>
    <property type="project" value="InterPro"/>
</dbReference>
<evidence type="ECO:0000256" key="12">
    <source>
        <dbReference type="PIRSR" id="PIRSR602481-2"/>
    </source>
</evidence>
<keyword evidence="5" id="KW-0678">Repressor</keyword>
<dbReference type="KEGG" id="euz:DVS28_a4146"/>
<dbReference type="GO" id="GO:0005829">
    <property type="term" value="C:cytosol"/>
    <property type="evidence" value="ECO:0007669"/>
    <property type="project" value="TreeGrafter"/>
</dbReference>
<keyword evidence="7 11" id="KW-0862">Zinc</keyword>
<dbReference type="SUPFAM" id="SSF46785">
    <property type="entry name" value="Winged helix' DNA-binding domain"/>
    <property type="match status" value="1"/>
</dbReference>
<comment type="cofactor">
    <cofactor evidence="11">
        <name>Zn(2+)</name>
        <dbReference type="ChEBI" id="CHEBI:29105"/>
    </cofactor>
    <text evidence="11">Binds 1 zinc ion per subunit.</text>
</comment>
<dbReference type="AlphaFoldDB" id="A0A346Y2W6"/>
<dbReference type="GO" id="GO:1900376">
    <property type="term" value="P:regulation of secondary metabolite biosynthetic process"/>
    <property type="evidence" value="ECO:0007669"/>
    <property type="project" value="TreeGrafter"/>
</dbReference>
<reference evidence="13 14" key="1">
    <citation type="submission" date="2018-09" db="EMBL/GenBank/DDBJ databases">
        <title>Complete genome sequence of Euzebya sp. DY32-46 isolated from seawater of Pacific Ocean.</title>
        <authorList>
            <person name="Xu L."/>
            <person name="Wu Y.-H."/>
            <person name="Xu X.-W."/>
        </authorList>
    </citation>
    <scope>NUCLEOTIDE SEQUENCE [LARGE SCALE GENOMIC DNA]</scope>
    <source>
        <strain evidence="13 14">DY32-46</strain>
    </source>
</reference>
<keyword evidence="14" id="KW-1185">Reference proteome</keyword>
<keyword evidence="4" id="KW-0963">Cytoplasm</keyword>
<feature type="binding site" evidence="12">
    <location>
        <position position="102"/>
    </location>
    <ligand>
        <name>Fe cation</name>
        <dbReference type="ChEBI" id="CHEBI:24875"/>
    </ligand>
</feature>
<organism evidence="13 14">
    <name type="scientific">Euzebya pacifica</name>
    <dbReference type="NCBI Taxonomy" id="1608957"/>
    <lineage>
        <taxon>Bacteria</taxon>
        <taxon>Bacillati</taxon>
        <taxon>Actinomycetota</taxon>
        <taxon>Nitriliruptoria</taxon>
        <taxon>Euzebyales</taxon>
    </lineage>
</organism>
<dbReference type="InterPro" id="IPR036388">
    <property type="entry name" value="WH-like_DNA-bd_sf"/>
</dbReference>
<feature type="binding site" evidence="11">
    <location>
        <position position="110"/>
    </location>
    <ligand>
        <name>Zn(2+)</name>
        <dbReference type="ChEBI" id="CHEBI:29105"/>
    </ligand>
</feature>
<comment type="subunit">
    <text evidence="3">Homodimer.</text>
</comment>
<keyword evidence="6 11" id="KW-0479">Metal-binding</keyword>
<dbReference type="PANTHER" id="PTHR33202">
    <property type="entry name" value="ZINC UPTAKE REGULATION PROTEIN"/>
    <property type="match status" value="1"/>
</dbReference>
<feature type="binding site" evidence="12">
    <location>
        <position position="64"/>
    </location>
    <ligand>
        <name>Fe cation</name>
        <dbReference type="ChEBI" id="CHEBI:24875"/>
    </ligand>
</feature>
<evidence type="ECO:0000256" key="7">
    <source>
        <dbReference type="ARBA" id="ARBA00022833"/>
    </source>
</evidence>
<evidence type="ECO:0000313" key="14">
    <source>
        <dbReference type="Proteomes" id="UP000264006"/>
    </source>
</evidence>
<keyword evidence="10" id="KW-0804">Transcription</keyword>
<evidence type="ECO:0000256" key="9">
    <source>
        <dbReference type="ARBA" id="ARBA00023125"/>
    </source>
</evidence>
<evidence type="ECO:0000256" key="10">
    <source>
        <dbReference type="ARBA" id="ARBA00023163"/>
    </source>
</evidence>
<dbReference type="Pfam" id="PF01475">
    <property type="entry name" value="FUR"/>
    <property type="match status" value="1"/>
</dbReference>
<dbReference type="Proteomes" id="UP000264006">
    <property type="component" value="Chromosome"/>
</dbReference>
<comment type="cofactor">
    <cofactor evidence="12">
        <name>Mn(2+)</name>
        <dbReference type="ChEBI" id="CHEBI:29035"/>
    </cofactor>
    <cofactor evidence="12">
        <name>Fe(2+)</name>
        <dbReference type="ChEBI" id="CHEBI:29033"/>
    </cofactor>
    <text evidence="12">Binds 1 Mn(2+) or Fe(2+) ion per subunit.</text>
</comment>
<accession>A0A346Y2W6</accession>